<dbReference type="AlphaFoldDB" id="A0A367LUG9"/>
<name>A0A367LUG9_PSEAI</name>
<dbReference type="EMBL" id="QORE01004157">
    <property type="protein sequence ID" value="RCI64018.1"/>
    <property type="molecule type" value="Genomic_DNA"/>
</dbReference>
<comment type="caution">
    <text evidence="1">The sequence shown here is derived from an EMBL/GenBank/DDBJ whole genome shotgun (WGS) entry which is preliminary data.</text>
</comment>
<evidence type="ECO:0000313" key="2">
    <source>
        <dbReference type="Proteomes" id="UP000253594"/>
    </source>
</evidence>
<evidence type="ECO:0000313" key="1">
    <source>
        <dbReference type="EMBL" id="RCI64018.1"/>
    </source>
</evidence>
<accession>A0A367LUG9</accession>
<gene>
    <name evidence="1" type="ORF">DT376_45250</name>
</gene>
<proteinExistence type="predicted"/>
<reference evidence="1 2" key="1">
    <citation type="submission" date="2018-07" db="EMBL/GenBank/DDBJ databases">
        <title>Mechanisms of high-level aminoglycoside resistance among Gram-negative pathogens in Brazil.</title>
        <authorList>
            <person name="Ballaben A.S."/>
            <person name="Darini A.L.C."/>
            <person name="Doi Y."/>
        </authorList>
    </citation>
    <scope>NUCLEOTIDE SEQUENCE [LARGE SCALE GENOMIC DNA]</scope>
    <source>
        <strain evidence="1 2">B2-305</strain>
    </source>
</reference>
<organism evidence="1 2">
    <name type="scientific">Pseudomonas aeruginosa</name>
    <dbReference type="NCBI Taxonomy" id="287"/>
    <lineage>
        <taxon>Bacteria</taxon>
        <taxon>Pseudomonadati</taxon>
        <taxon>Pseudomonadota</taxon>
        <taxon>Gammaproteobacteria</taxon>
        <taxon>Pseudomonadales</taxon>
        <taxon>Pseudomonadaceae</taxon>
        <taxon>Pseudomonas</taxon>
    </lineage>
</organism>
<protein>
    <submittedName>
        <fullName evidence="1">Carbon storage regulator</fullName>
    </submittedName>
</protein>
<feature type="non-terminal residue" evidence="1">
    <location>
        <position position="1"/>
    </location>
</feature>
<sequence length="79" mass="8625">PDDVAIHRSEIYQQIGNVRPVPPAELVEAWNRDHPAPALIEYRPYRGAEPQRTRTVGRASVSLGGAAVIWIEGQSAPVA</sequence>
<feature type="non-terminal residue" evidence="1">
    <location>
        <position position="79"/>
    </location>
</feature>
<dbReference type="Proteomes" id="UP000253594">
    <property type="component" value="Unassembled WGS sequence"/>
</dbReference>